<dbReference type="Proteomes" id="UP000011885">
    <property type="component" value="Unassembled WGS sequence"/>
</dbReference>
<keyword evidence="4 5" id="KW-0067">ATP-binding</keyword>
<feature type="region of interest" description="Disordered" evidence="6">
    <location>
        <begin position="75"/>
        <end position="94"/>
    </location>
</feature>
<name>M5U080_9BACT</name>
<feature type="transmembrane region" description="Helical" evidence="7">
    <location>
        <begin position="659"/>
        <end position="681"/>
    </location>
</feature>
<dbReference type="InterPro" id="IPR000719">
    <property type="entry name" value="Prot_kinase_dom"/>
</dbReference>
<evidence type="ECO:0000256" key="3">
    <source>
        <dbReference type="ARBA" id="ARBA00022777"/>
    </source>
</evidence>
<dbReference type="GO" id="GO:0004674">
    <property type="term" value="F:protein serine/threonine kinase activity"/>
    <property type="evidence" value="ECO:0007669"/>
    <property type="project" value="UniProtKB-KW"/>
</dbReference>
<reference evidence="9 10" key="1">
    <citation type="journal article" date="2013" name="Mar. Genomics">
        <title>Expression of sulfatases in Rhodopirellula baltica and the diversity of sulfatases in the genus Rhodopirellula.</title>
        <authorList>
            <person name="Wegner C.E."/>
            <person name="Richter-Heitmann T."/>
            <person name="Klindworth A."/>
            <person name="Klockow C."/>
            <person name="Richter M."/>
            <person name="Achstetter T."/>
            <person name="Glockner F.O."/>
            <person name="Harder J."/>
        </authorList>
    </citation>
    <scope>NUCLEOTIDE SEQUENCE [LARGE SCALE GENOMIC DNA]</scope>
    <source>
        <strain evidence="9 10">SM41</strain>
    </source>
</reference>
<dbReference type="AlphaFoldDB" id="M5U080"/>
<feature type="transmembrane region" description="Helical" evidence="7">
    <location>
        <begin position="578"/>
        <end position="599"/>
    </location>
</feature>
<feature type="transmembrane region" description="Helical" evidence="7">
    <location>
        <begin position="619"/>
        <end position="638"/>
    </location>
</feature>
<feature type="compositionally biased region" description="Basic residues" evidence="6">
    <location>
        <begin position="1"/>
        <end position="10"/>
    </location>
</feature>
<proteinExistence type="predicted"/>
<dbReference type="PATRIC" id="fig|1263870.3.peg.4036"/>
<keyword evidence="7" id="KW-0812">Transmembrane</keyword>
<feature type="transmembrane region" description="Helical" evidence="7">
    <location>
        <begin position="756"/>
        <end position="774"/>
    </location>
</feature>
<dbReference type="PANTHER" id="PTHR43289">
    <property type="entry name" value="MITOGEN-ACTIVATED PROTEIN KINASE KINASE KINASE 20-RELATED"/>
    <property type="match status" value="1"/>
</dbReference>
<keyword evidence="3 9" id="KW-0418">Kinase</keyword>
<organism evidence="9 10">
    <name type="scientific">Rhodopirellula sallentina SM41</name>
    <dbReference type="NCBI Taxonomy" id="1263870"/>
    <lineage>
        <taxon>Bacteria</taxon>
        <taxon>Pseudomonadati</taxon>
        <taxon>Planctomycetota</taxon>
        <taxon>Planctomycetia</taxon>
        <taxon>Pirellulales</taxon>
        <taxon>Pirellulaceae</taxon>
        <taxon>Rhodopirellula</taxon>
    </lineage>
</organism>
<dbReference type="Pfam" id="PF00069">
    <property type="entry name" value="Pkinase"/>
    <property type="match status" value="1"/>
</dbReference>
<dbReference type="InterPro" id="IPR017441">
    <property type="entry name" value="Protein_kinase_ATP_BS"/>
</dbReference>
<dbReference type="PANTHER" id="PTHR43289:SF34">
    <property type="entry name" value="SERINE_THREONINE-PROTEIN KINASE YBDM-RELATED"/>
    <property type="match status" value="1"/>
</dbReference>
<feature type="region of interest" description="Disordered" evidence="6">
    <location>
        <begin position="1"/>
        <end position="32"/>
    </location>
</feature>
<dbReference type="PROSITE" id="PS00107">
    <property type="entry name" value="PROTEIN_KINASE_ATP"/>
    <property type="match status" value="1"/>
</dbReference>
<dbReference type="EC" id="2.7.-.-" evidence="9"/>
<protein>
    <submittedName>
        <fullName evidence="9">Serine/threonine protein kinase</fullName>
        <ecNumber evidence="9">2.7.-.-</ecNumber>
    </submittedName>
</protein>
<keyword evidence="1 9" id="KW-0808">Transferase</keyword>
<keyword evidence="10" id="KW-1185">Reference proteome</keyword>
<evidence type="ECO:0000256" key="5">
    <source>
        <dbReference type="PROSITE-ProRule" id="PRU10141"/>
    </source>
</evidence>
<keyword evidence="9" id="KW-0723">Serine/threonine-protein kinase</keyword>
<dbReference type="PROSITE" id="PS50011">
    <property type="entry name" value="PROTEIN_KINASE_DOM"/>
    <property type="match status" value="1"/>
</dbReference>
<dbReference type="Gene3D" id="1.10.510.10">
    <property type="entry name" value="Transferase(Phosphotransferase) domain 1"/>
    <property type="match status" value="2"/>
</dbReference>
<dbReference type="InterPro" id="IPR008271">
    <property type="entry name" value="Ser/Thr_kinase_AS"/>
</dbReference>
<feature type="transmembrane region" description="Helical" evidence="7">
    <location>
        <begin position="780"/>
        <end position="800"/>
    </location>
</feature>
<evidence type="ECO:0000313" key="9">
    <source>
        <dbReference type="EMBL" id="EMI54689.1"/>
    </source>
</evidence>
<keyword evidence="7" id="KW-1133">Transmembrane helix</keyword>
<evidence type="ECO:0000256" key="2">
    <source>
        <dbReference type="ARBA" id="ARBA00022741"/>
    </source>
</evidence>
<evidence type="ECO:0000256" key="6">
    <source>
        <dbReference type="SAM" id="MobiDB-lite"/>
    </source>
</evidence>
<dbReference type="InterPro" id="IPR011009">
    <property type="entry name" value="Kinase-like_dom_sf"/>
</dbReference>
<accession>M5U080</accession>
<feature type="binding site" evidence="5">
    <location>
        <position position="270"/>
    </location>
    <ligand>
        <name>ATP</name>
        <dbReference type="ChEBI" id="CHEBI:30616"/>
    </ligand>
</feature>
<gene>
    <name evidence="9" type="ORF">RSSM_03805</name>
</gene>
<feature type="domain" description="Protein kinase" evidence="8">
    <location>
        <begin position="241"/>
        <end position="551"/>
    </location>
</feature>
<dbReference type="GO" id="GO:0005524">
    <property type="term" value="F:ATP binding"/>
    <property type="evidence" value="ECO:0007669"/>
    <property type="project" value="UniProtKB-UniRule"/>
</dbReference>
<dbReference type="PROSITE" id="PS00108">
    <property type="entry name" value="PROTEIN_KINASE_ST"/>
    <property type="match status" value="1"/>
</dbReference>
<evidence type="ECO:0000256" key="4">
    <source>
        <dbReference type="ARBA" id="ARBA00022840"/>
    </source>
</evidence>
<evidence type="ECO:0000256" key="1">
    <source>
        <dbReference type="ARBA" id="ARBA00022679"/>
    </source>
</evidence>
<evidence type="ECO:0000259" key="8">
    <source>
        <dbReference type="PROSITE" id="PS50011"/>
    </source>
</evidence>
<dbReference type="SMART" id="SM00220">
    <property type="entry name" value="S_TKc"/>
    <property type="match status" value="1"/>
</dbReference>
<evidence type="ECO:0000256" key="7">
    <source>
        <dbReference type="SAM" id="Phobius"/>
    </source>
</evidence>
<dbReference type="SUPFAM" id="SSF56112">
    <property type="entry name" value="Protein kinase-like (PK-like)"/>
    <property type="match status" value="1"/>
</dbReference>
<evidence type="ECO:0000313" key="10">
    <source>
        <dbReference type="Proteomes" id="UP000011885"/>
    </source>
</evidence>
<dbReference type="EMBL" id="ANOH01000263">
    <property type="protein sequence ID" value="EMI54689.1"/>
    <property type="molecule type" value="Genomic_DNA"/>
</dbReference>
<keyword evidence="2 5" id="KW-0547">Nucleotide-binding</keyword>
<keyword evidence="7" id="KW-0472">Membrane</keyword>
<sequence length="831" mass="92100">MQSQPRHHLSLRWYRNRGQSTLDRTTKKEDAGDEMRNVNRRGETLRSVVFLLKPPGNIAGDWVITTFMVATPPPAEPDSNALVSGDTDASSMDSETQDSLDEIMLACLERFSESESADAPQDLIRYLPDSDRETRHFVLVELIKLQMAMAAENGTPRPLERYFDALPDLISPSTTPLDLILEDIQLQRECGLNPEYKTFAERFPQYSDSLAPLLGVCETALPREHTQPPDPVAPGETLDDFEIIQLLGKGAFAHVYLARQISMSRLVAVKVSRWKSNEALDASESRALAQFDHPNIIRVFDQRFLREPPLHLLYMQFHPGGTLADVIAKAKLTHHNRRRGALLLQSVDENLLASAQVVPERSTTREWINEIEWPKLVAWIGIQLAGALQAAHDTGVLHRDVKPANVLLTAEGIPQLADFNVSLAGASGRAGAACSLGGSVGYMAPEHLRAITANLLAPQEEVRERADLYSLAVLLWELWQGQRPFDCASSAASWTQAVSNQLDGRLKELKPPRYNNTAWQRVLESVLRRALSADPESRPATGAEFAGDLRLALYPAAAELFDPNPNSWTAWLMRRSPWWVTIVVILLPNMAAGRLHYLYNLNEIMTESTRNGLDTLSYQINFTFFPICALLVIAFTRAPMRALRAASSGKAPAYSDIRWTLQLGHLSALVGGGCWIFAGVLMPYLLSVRFPEFTTSQSIHLFVSSLICGGVAMIYPFFSLGLICAGAYYPKMIRPTMQDPDFDRNAARVISQSESYLLIAALIPLVGAALMIFSQSQSRYFMLLAITAGMIGLLGSFIAYRTLVRMWTKLGEVLSVADPVVPGDSRSSRAG</sequence>
<feature type="transmembrane region" description="Helical" evidence="7">
    <location>
        <begin position="701"/>
        <end position="729"/>
    </location>
</feature>
<comment type="caution">
    <text evidence="9">The sequence shown here is derived from an EMBL/GenBank/DDBJ whole genome shotgun (WGS) entry which is preliminary data.</text>
</comment>
<dbReference type="CDD" id="cd14014">
    <property type="entry name" value="STKc_PknB_like"/>
    <property type="match status" value="1"/>
</dbReference>